<protein>
    <submittedName>
        <fullName evidence="2">Uncharacterized protein</fullName>
    </submittedName>
</protein>
<gene>
    <name evidence="2" type="ORF">METZ01_LOCUS90554</name>
</gene>
<organism evidence="2">
    <name type="scientific">marine metagenome</name>
    <dbReference type="NCBI Taxonomy" id="408172"/>
    <lineage>
        <taxon>unclassified sequences</taxon>
        <taxon>metagenomes</taxon>
        <taxon>ecological metagenomes</taxon>
    </lineage>
</organism>
<name>A0A381VBF9_9ZZZZ</name>
<sequence>GTFSWDSRTLLDGQQKTRHQGSHGLRCRWVNHRLSRAGHASCRAHPWECPYRPSNNNQTRL</sequence>
<evidence type="ECO:0000256" key="1">
    <source>
        <dbReference type="SAM" id="MobiDB-lite"/>
    </source>
</evidence>
<accession>A0A381VBF9</accession>
<proteinExistence type="predicted"/>
<reference evidence="2" key="1">
    <citation type="submission" date="2018-05" db="EMBL/GenBank/DDBJ databases">
        <authorList>
            <person name="Lanie J.A."/>
            <person name="Ng W.-L."/>
            <person name="Kazmierczak K.M."/>
            <person name="Andrzejewski T.M."/>
            <person name="Davidsen T.M."/>
            <person name="Wayne K.J."/>
            <person name="Tettelin H."/>
            <person name="Glass J.I."/>
            <person name="Rusch D."/>
            <person name="Podicherti R."/>
            <person name="Tsui H.-C.T."/>
            <person name="Winkler M.E."/>
        </authorList>
    </citation>
    <scope>NUCLEOTIDE SEQUENCE</scope>
</reference>
<dbReference type="AlphaFoldDB" id="A0A381VBF9"/>
<feature type="non-terminal residue" evidence="2">
    <location>
        <position position="61"/>
    </location>
</feature>
<feature type="region of interest" description="Disordered" evidence="1">
    <location>
        <begin position="1"/>
        <end position="23"/>
    </location>
</feature>
<feature type="non-terminal residue" evidence="2">
    <location>
        <position position="1"/>
    </location>
</feature>
<dbReference type="EMBL" id="UINC01008373">
    <property type="protein sequence ID" value="SVA37700.1"/>
    <property type="molecule type" value="Genomic_DNA"/>
</dbReference>
<evidence type="ECO:0000313" key="2">
    <source>
        <dbReference type="EMBL" id="SVA37700.1"/>
    </source>
</evidence>